<sequence>MAVNKGRDRSADTLSAAPPEAAGNHDESVLLCVSAQQAHCLGAAYNQSAHAAVWPLAYGHLEFTIHPSLVNICYQPTALDPFSQKKRN</sequence>
<evidence type="ECO:0000313" key="2">
    <source>
        <dbReference type="EMBL" id="EYB92910.1"/>
    </source>
</evidence>
<dbReference type="AlphaFoldDB" id="A0A016SQQ1"/>
<evidence type="ECO:0000313" key="3">
    <source>
        <dbReference type="Proteomes" id="UP000024635"/>
    </source>
</evidence>
<dbReference type="EMBL" id="JARK01001525">
    <property type="protein sequence ID" value="EYB92910.1"/>
    <property type="molecule type" value="Genomic_DNA"/>
</dbReference>
<protein>
    <submittedName>
        <fullName evidence="2">Uncharacterized protein</fullName>
    </submittedName>
</protein>
<gene>
    <name evidence="2" type="primary">Acey_s0189.g1227</name>
    <name evidence="2" type="ORF">Y032_0189g1227</name>
</gene>
<evidence type="ECO:0000256" key="1">
    <source>
        <dbReference type="SAM" id="MobiDB-lite"/>
    </source>
</evidence>
<reference evidence="3" key="1">
    <citation type="journal article" date="2015" name="Nat. Genet.">
        <title>The genome and transcriptome of the zoonotic hookworm Ancylostoma ceylanicum identify infection-specific gene families.</title>
        <authorList>
            <person name="Schwarz E.M."/>
            <person name="Hu Y."/>
            <person name="Antoshechkin I."/>
            <person name="Miller M.M."/>
            <person name="Sternberg P.W."/>
            <person name="Aroian R.V."/>
        </authorList>
    </citation>
    <scope>NUCLEOTIDE SEQUENCE</scope>
    <source>
        <strain evidence="3">HY135</strain>
    </source>
</reference>
<feature type="compositionally biased region" description="Basic and acidic residues" evidence="1">
    <location>
        <begin position="1"/>
        <end position="11"/>
    </location>
</feature>
<dbReference type="OrthoDB" id="5783963at2759"/>
<name>A0A016SQQ1_9BILA</name>
<dbReference type="Proteomes" id="UP000024635">
    <property type="component" value="Unassembled WGS sequence"/>
</dbReference>
<organism evidence="2 3">
    <name type="scientific">Ancylostoma ceylanicum</name>
    <dbReference type="NCBI Taxonomy" id="53326"/>
    <lineage>
        <taxon>Eukaryota</taxon>
        <taxon>Metazoa</taxon>
        <taxon>Ecdysozoa</taxon>
        <taxon>Nematoda</taxon>
        <taxon>Chromadorea</taxon>
        <taxon>Rhabditida</taxon>
        <taxon>Rhabditina</taxon>
        <taxon>Rhabditomorpha</taxon>
        <taxon>Strongyloidea</taxon>
        <taxon>Ancylostomatidae</taxon>
        <taxon>Ancylostomatinae</taxon>
        <taxon>Ancylostoma</taxon>
    </lineage>
</organism>
<accession>A0A016SQQ1</accession>
<keyword evidence="3" id="KW-1185">Reference proteome</keyword>
<proteinExistence type="predicted"/>
<comment type="caution">
    <text evidence="2">The sequence shown here is derived from an EMBL/GenBank/DDBJ whole genome shotgun (WGS) entry which is preliminary data.</text>
</comment>
<feature type="region of interest" description="Disordered" evidence="1">
    <location>
        <begin position="1"/>
        <end position="23"/>
    </location>
</feature>